<proteinExistence type="predicted"/>
<comment type="caution">
    <text evidence="1">The sequence shown here is derived from an EMBL/GenBank/DDBJ whole genome shotgun (WGS) entry which is preliminary data.</text>
</comment>
<sequence>MTTIPIRAIRKPAYRGTDQAKAQRVAEQNLIIDRIERHANEILANCPDEWQTLSFGRIANDLKIDVKLVCHALSDGNQNGRGVRVTPAERELLERFKL</sequence>
<dbReference type="RefSeq" id="WP_378979865.1">
    <property type="nucleotide sequence ID" value="NZ_JBHRVD010000001.1"/>
</dbReference>
<keyword evidence="2" id="KW-1185">Reference proteome</keyword>
<dbReference type="Proteomes" id="UP001595648">
    <property type="component" value="Unassembled WGS sequence"/>
</dbReference>
<dbReference type="EMBL" id="JBHRVD010000001">
    <property type="protein sequence ID" value="MFC3323335.1"/>
    <property type="molecule type" value="Genomic_DNA"/>
</dbReference>
<evidence type="ECO:0000313" key="2">
    <source>
        <dbReference type="Proteomes" id="UP001595648"/>
    </source>
</evidence>
<protein>
    <submittedName>
        <fullName evidence="1">Uncharacterized protein</fullName>
    </submittedName>
</protein>
<name>A0ABV7MPR9_9HYPH</name>
<accession>A0ABV7MPR9</accession>
<organism evidence="1 2">
    <name type="scientific">Mesorhizobium cantuariense</name>
    <dbReference type="NCBI Taxonomy" id="1300275"/>
    <lineage>
        <taxon>Bacteria</taxon>
        <taxon>Pseudomonadati</taxon>
        <taxon>Pseudomonadota</taxon>
        <taxon>Alphaproteobacteria</taxon>
        <taxon>Hyphomicrobiales</taxon>
        <taxon>Phyllobacteriaceae</taxon>
        <taxon>Mesorhizobium</taxon>
    </lineage>
</organism>
<gene>
    <name evidence="1" type="ORF">ACFOJ9_16330</name>
</gene>
<reference evidence="2" key="1">
    <citation type="journal article" date="2019" name="Int. J. Syst. Evol. Microbiol.">
        <title>The Global Catalogue of Microorganisms (GCM) 10K type strain sequencing project: providing services to taxonomists for standard genome sequencing and annotation.</title>
        <authorList>
            <consortium name="The Broad Institute Genomics Platform"/>
            <consortium name="The Broad Institute Genome Sequencing Center for Infectious Disease"/>
            <person name="Wu L."/>
            <person name="Ma J."/>
        </authorList>
    </citation>
    <scope>NUCLEOTIDE SEQUENCE [LARGE SCALE GENOMIC DNA]</scope>
    <source>
        <strain evidence="2">ICMP 19515</strain>
    </source>
</reference>
<evidence type="ECO:0000313" key="1">
    <source>
        <dbReference type="EMBL" id="MFC3323335.1"/>
    </source>
</evidence>